<name>A0A6J6EPZ4_9ZZZZ</name>
<gene>
    <name evidence="1" type="ORF">UFOPK1740_00734</name>
</gene>
<dbReference type="PANTHER" id="PTHR15004:SF0">
    <property type="entry name" value="GLUTAMYL-TRNA(GLN) AMIDOTRANSFERASE SUBUNIT C, MITOCHONDRIAL"/>
    <property type="match status" value="1"/>
</dbReference>
<proteinExistence type="inferred from homology"/>
<dbReference type="GO" id="GO:0006450">
    <property type="term" value="P:regulation of translational fidelity"/>
    <property type="evidence" value="ECO:0007669"/>
    <property type="project" value="InterPro"/>
</dbReference>
<dbReference type="EMBL" id="CAEZTU010000028">
    <property type="protein sequence ID" value="CAB4578562.1"/>
    <property type="molecule type" value="Genomic_DNA"/>
</dbReference>
<dbReference type="SUPFAM" id="SSF141000">
    <property type="entry name" value="Glu-tRNAGln amidotransferase C subunit"/>
    <property type="match status" value="1"/>
</dbReference>
<accession>A0A6J6EPZ4</accession>
<dbReference type="Pfam" id="PF02686">
    <property type="entry name" value="GatC"/>
    <property type="match status" value="1"/>
</dbReference>
<dbReference type="NCBIfam" id="TIGR00135">
    <property type="entry name" value="gatC"/>
    <property type="match status" value="1"/>
</dbReference>
<dbReference type="Gene3D" id="1.10.20.60">
    <property type="entry name" value="Glu-tRNAGln amidotransferase C subunit, N-terminal domain"/>
    <property type="match status" value="1"/>
</dbReference>
<dbReference type="GO" id="GO:0070681">
    <property type="term" value="P:glutaminyl-tRNAGln biosynthesis via transamidation"/>
    <property type="evidence" value="ECO:0007669"/>
    <property type="project" value="TreeGrafter"/>
</dbReference>
<evidence type="ECO:0000313" key="1">
    <source>
        <dbReference type="EMBL" id="CAB4578562.1"/>
    </source>
</evidence>
<sequence length="98" mass="11126">MSRITREEVAKLAELARLDLPESELDEYAKQLEIILESVAKVGEVSTKDVKPMSHATGLVNVFREDVTKESLSRDEILRSAPATEDDRFRVPRILDEE</sequence>
<protein>
    <submittedName>
        <fullName evidence="1">Unannotated protein</fullName>
    </submittedName>
</protein>
<dbReference type="InterPro" id="IPR036113">
    <property type="entry name" value="Asp/Glu-ADT_sf_sub_c"/>
</dbReference>
<organism evidence="1">
    <name type="scientific">freshwater metagenome</name>
    <dbReference type="NCBI Taxonomy" id="449393"/>
    <lineage>
        <taxon>unclassified sequences</taxon>
        <taxon>metagenomes</taxon>
        <taxon>ecological metagenomes</taxon>
    </lineage>
</organism>
<dbReference type="HAMAP" id="MF_00122">
    <property type="entry name" value="GatC"/>
    <property type="match status" value="1"/>
</dbReference>
<dbReference type="AlphaFoldDB" id="A0A6J6EPZ4"/>
<reference evidence="1" key="1">
    <citation type="submission" date="2020-05" db="EMBL/GenBank/DDBJ databases">
        <authorList>
            <person name="Chiriac C."/>
            <person name="Salcher M."/>
            <person name="Ghai R."/>
            <person name="Kavagutti S V."/>
        </authorList>
    </citation>
    <scope>NUCLEOTIDE SEQUENCE</scope>
</reference>
<dbReference type="PANTHER" id="PTHR15004">
    <property type="entry name" value="GLUTAMYL-TRNA(GLN) AMIDOTRANSFERASE SUBUNIT C, MITOCHONDRIAL"/>
    <property type="match status" value="1"/>
</dbReference>
<dbReference type="InterPro" id="IPR003837">
    <property type="entry name" value="GatC"/>
</dbReference>